<dbReference type="Proteomes" id="UP001164459">
    <property type="component" value="Chromosome"/>
</dbReference>
<dbReference type="Gene3D" id="3.40.50.980">
    <property type="match status" value="2"/>
</dbReference>
<dbReference type="PROSITE" id="PS00455">
    <property type="entry name" value="AMP_BINDING"/>
    <property type="match status" value="1"/>
</dbReference>
<proteinExistence type="predicted"/>
<keyword evidence="3" id="KW-1185">Reference proteome</keyword>
<evidence type="ECO:0000259" key="1">
    <source>
        <dbReference type="Pfam" id="PF00501"/>
    </source>
</evidence>
<name>A0ABY7GUM2_9BACT</name>
<evidence type="ECO:0000313" key="2">
    <source>
        <dbReference type="EMBL" id="WAS90651.1"/>
    </source>
</evidence>
<protein>
    <submittedName>
        <fullName evidence="2">AMP-binding protein</fullName>
    </submittedName>
</protein>
<dbReference type="RefSeq" id="WP_269032978.1">
    <property type="nucleotide sequence ID" value="NZ_CP114040.1"/>
</dbReference>
<gene>
    <name evidence="2" type="ORF">O0S08_31065</name>
</gene>
<reference evidence="2" key="1">
    <citation type="submission" date="2022-11" db="EMBL/GenBank/DDBJ databases">
        <title>Minimal conservation of predation-associated metabolite biosynthetic gene clusters underscores biosynthetic potential of Myxococcota including descriptions for ten novel species: Archangium lansinium sp. nov., Myxococcus landrumus sp. nov., Nannocystis bai.</title>
        <authorList>
            <person name="Ahearne A."/>
            <person name="Stevens C."/>
            <person name="Dowd S."/>
        </authorList>
    </citation>
    <scope>NUCLEOTIDE SEQUENCE</scope>
    <source>
        <strain evidence="2">Fl3</strain>
    </source>
</reference>
<dbReference type="InterPro" id="IPR020845">
    <property type="entry name" value="AMP-binding_CS"/>
</dbReference>
<dbReference type="EMBL" id="CP114040">
    <property type="protein sequence ID" value="WAS90651.1"/>
    <property type="molecule type" value="Genomic_DNA"/>
</dbReference>
<feature type="domain" description="AMP-dependent synthetase/ligase" evidence="1">
    <location>
        <begin position="36"/>
        <end position="229"/>
    </location>
</feature>
<dbReference type="InterPro" id="IPR000873">
    <property type="entry name" value="AMP-dep_synth/lig_dom"/>
</dbReference>
<dbReference type="Pfam" id="PF00501">
    <property type="entry name" value="AMP-binding"/>
    <property type="match status" value="1"/>
</dbReference>
<dbReference type="PANTHER" id="PTHR45527">
    <property type="entry name" value="NONRIBOSOMAL PEPTIDE SYNTHETASE"/>
    <property type="match status" value="1"/>
</dbReference>
<organism evidence="2 3">
    <name type="scientific">Nannocystis punicea</name>
    <dbReference type="NCBI Taxonomy" id="2995304"/>
    <lineage>
        <taxon>Bacteria</taxon>
        <taxon>Pseudomonadati</taxon>
        <taxon>Myxococcota</taxon>
        <taxon>Polyangia</taxon>
        <taxon>Nannocystales</taxon>
        <taxon>Nannocystaceae</taxon>
        <taxon>Nannocystis</taxon>
    </lineage>
</organism>
<dbReference type="PANTHER" id="PTHR45527:SF1">
    <property type="entry name" value="FATTY ACID SYNTHASE"/>
    <property type="match status" value="1"/>
</dbReference>
<evidence type="ECO:0000313" key="3">
    <source>
        <dbReference type="Proteomes" id="UP001164459"/>
    </source>
</evidence>
<dbReference type="SUPFAM" id="SSF56801">
    <property type="entry name" value="Acetyl-CoA synthetase-like"/>
    <property type="match status" value="1"/>
</dbReference>
<accession>A0ABY7GUM2</accession>
<sequence length="340" mass="37047">MSHDESHPIALPAAVLELSVGLRTDFPRDRSIAEMFEEQVRRAPDAIAVRFEGRETSYRELNRRANRLARRLRAGGVGVDTPVGILIDQSPAVVVAFIAILKAGGAYVPLDPLHPASRLARMIEDARPTVLLGSREAAAQFGFTGDCIEYPGAEDDPPTDAGDDVDVSGGAGPEDVAHVLFTSGSTGRPKGACVLHRGVLRLVVDTDWIRLGPDDRVAQVASFSFDIPTIEVVPERERAPRRPTGRRKLPEHLPRVDIEELPPEVQQEGLAAFKRIGEEVSEVIERRPESLVVVRLVRPKFVRIAEDIADASPVKIAEPPAGAFTCRAVGRRVRRATSGR</sequence>